<dbReference type="STRING" id="287986.DV20_42515"/>
<reference evidence="2 3" key="1">
    <citation type="submission" date="2014-05" db="EMBL/GenBank/DDBJ databases">
        <title>Draft genome sequence of Amycolatopsis rifamycinica DSM 46095.</title>
        <authorList>
            <person name="Lal R."/>
            <person name="Saxena A."/>
            <person name="Kumari R."/>
            <person name="Mukherjee U."/>
            <person name="Singh P."/>
            <person name="Sangwan N."/>
            <person name="Mahato N.K."/>
        </authorList>
    </citation>
    <scope>NUCLEOTIDE SEQUENCE [LARGE SCALE GENOMIC DNA]</scope>
    <source>
        <strain evidence="2 3">DSM 46095</strain>
    </source>
</reference>
<sequence length="375" mass="41002">MAPAPLPASVPPRRNYVFLMGDEIRDAFYVNAKNFFAQHEPAAQLVTGKRTLAEIIAHVNAGGVPVLKLFIVSHANEEGNLGFSLDAADLAKDAAAGDHKPRTTFAEVRDANAAGSLPRADVALIDDFTKVEIKGCNIGRSQLMLDQLDAAFGAHAEVVAPTHKQEYSTSGRGTDEAFLPYFIEEPGDWTLSAGDLGSRFRAKYPDVPATRWPGLLRAVRRHHEKETSFQWTGVNPPADDAQAVIGRLNAAQQFPGWTLTYTDRTVVGTDFRYAVRAERMTAQGSEWRELTLTASIPPDPTALIARQRADNGRPDAYTWSTEDTITGTTLTRLVVRERTEWDISTRIRDAAGVAHPPESDRTFYGHSAVAPAPTP</sequence>
<comment type="caution">
    <text evidence="2">The sequence shown here is derived from an EMBL/GenBank/DDBJ whole genome shotgun (WGS) entry which is preliminary data.</text>
</comment>
<dbReference type="EMBL" id="JMQI01000083">
    <property type="protein sequence ID" value="KDN16234.1"/>
    <property type="molecule type" value="Genomic_DNA"/>
</dbReference>
<gene>
    <name evidence="2" type="ORF">DV20_42515</name>
</gene>
<evidence type="ECO:0000313" key="3">
    <source>
        <dbReference type="Proteomes" id="UP000027345"/>
    </source>
</evidence>
<dbReference type="Proteomes" id="UP000027345">
    <property type="component" value="Unassembled WGS sequence"/>
</dbReference>
<evidence type="ECO:0000313" key="2">
    <source>
        <dbReference type="EMBL" id="KDN16234.1"/>
    </source>
</evidence>
<protein>
    <submittedName>
        <fullName evidence="2">Uncharacterized protein</fullName>
    </submittedName>
</protein>
<dbReference type="RefSeq" id="WP_152603830.1">
    <property type="nucleotide sequence ID" value="NZ_JMQI01000083.1"/>
</dbReference>
<evidence type="ECO:0000256" key="1">
    <source>
        <dbReference type="SAM" id="MobiDB-lite"/>
    </source>
</evidence>
<accession>A0A066TWI8</accession>
<keyword evidence="3" id="KW-1185">Reference proteome</keyword>
<proteinExistence type="predicted"/>
<organism evidence="2 3">
    <name type="scientific">Amycolatopsis rifamycinica</name>
    <dbReference type="NCBI Taxonomy" id="287986"/>
    <lineage>
        <taxon>Bacteria</taxon>
        <taxon>Bacillati</taxon>
        <taxon>Actinomycetota</taxon>
        <taxon>Actinomycetes</taxon>
        <taxon>Pseudonocardiales</taxon>
        <taxon>Pseudonocardiaceae</taxon>
        <taxon>Amycolatopsis</taxon>
    </lineage>
</organism>
<name>A0A066TWI8_9PSEU</name>
<feature type="region of interest" description="Disordered" evidence="1">
    <location>
        <begin position="353"/>
        <end position="375"/>
    </location>
</feature>
<dbReference type="OrthoDB" id="7387101at2"/>
<dbReference type="AlphaFoldDB" id="A0A066TWI8"/>